<dbReference type="Gene3D" id="3.30.2120.10">
    <property type="entry name" value="Bacillus phage protein-like"/>
    <property type="match status" value="1"/>
</dbReference>
<evidence type="ECO:0000313" key="2">
    <source>
        <dbReference type="EMBL" id="MFC7443484.1"/>
    </source>
</evidence>
<sequence length="137" mass="15652">MHPKQAEAIKRRKMEERIADEVMGLFVVKEGCPETVLPGMVLTTGVWKRYFLANLKNVNPRLLESLRLKRYSVSPDAAWEVVERMKSLGFAYQIESKEEKVTVRFIKGDEVYEATSEGMPKSVCMAALEAISGYKYE</sequence>
<reference evidence="3" key="1">
    <citation type="journal article" date="2019" name="Int. J. Syst. Evol. Microbiol.">
        <title>The Global Catalogue of Microorganisms (GCM) 10K type strain sequencing project: providing services to taxonomists for standard genome sequencing and annotation.</title>
        <authorList>
            <consortium name="The Broad Institute Genomics Platform"/>
            <consortium name="The Broad Institute Genome Sequencing Center for Infectious Disease"/>
            <person name="Wu L."/>
            <person name="Ma J."/>
        </authorList>
    </citation>
    <scope>NUCLEOTIDE SEQUENCE [LARGE SCALE GENOMIC DNA]</scope>
    <source>
        <strain evidence="3">CGMCC 1.12942</strain>
    </source>
</reference>
<protein>
    <recommendedName>
        <fullName evidence="1">Phage ABA sandwich domain-containing protein</fullName>
    </recommendedName>
</protein>
<evidence type="ECO:0000259" key="1">
    <source>
        <dbReference type="Pfam" id="PF18066"/>
    </source>
</evidence>
<dbReference type="InterPro" id="IPR028985">
    <property type="entry name" value="Bacillus_phage_prot-like"/>
</dbReference>
<dbReference type="InterPro" id="IPR041270">
    <property type="entry name" value="Phage_ABA_S"/>
</dbReference>
<dbReference type="Pfam" id="PF18066">
    <property type="entry name" value="Phage_ABA_S"/>
    <property type="match status" value="1"/>
</dbReference>
<comment type="caution">
    <text evidence="2">The sequence shown here is derived from an EMBL/GenBank/DDBJ whole genome shotgun (WGS) entry which is preliminary data.</text>
</comment>
<feature type="domain" description="Phage ABA sandwich" evidence="1">
    <location>
        <begin position="68"/>
        <end position="128"/>
    </location>
</feature>
<dbReference type="RefSeq" id="WP_379867815.1">
    <property type="nucleotide sequence ID" value="NZ_JBHTBW010000087.1"/>
</dbReference>
<proteinExistence type="predicted"/>
<gene>
    <name evidence="2" type="ORF">ACFQNG_20710</name>
</gene>
<name>A0ABW2RRF6_9BACL</name>
<organism evidence="2 3">
    <name type="scientific">Laceyella putida</name>
    <dbReference type="NCBI Taxonomy" id="110101"/>
    <lineage>
        <taxon>Bacteria</taxon>
        <taxon>Bacillati</taxon>
        <taxon>Bacillota</taxon>
        <taxon>Bacilli</taxon>
        <taxon>Bacillales</taxon>
        <taxon>Thermoactinomycetaceae</taxon>
        <taxon>Laceyella</taxon>
    </lineage>
</organism>
<accession>A0ABW2RRF6</accession>
<dbReference type="Proteomes" id="UP001596500">
    <property type="component" value="Unassembled WGS sequence"/>
</dbReference>
<dbReference type="EMBL" id="JBHTBW010000087">
    <property type="protein sequence ID" value="MFC7443484.1"/>
    <property type="molecule type" value="Genomic_DNA"/>
</dbReference>
<keyword evidence="3" id="KW-1185">Reference proteome</keyword>
<evidence type="ECO:0000313" key="3">
    <source>
        <dbReference type="Proteomes" id="UP001596500"/>
    </source>
</evidence>